<keyword evidence="2" id="KW-1185">Reference proteome</keyword>
<sequence>MQTRHFLVGCLRTHDNTSILAGMTTSKETAADTLSLLEERIRRVKYVINGHNDWDTEWPPEAQDGGSATSRLRALERSLQSLAAKSPTVTEVLALQRKYPELLHTSSTSDVPTSLSTASLASLILAHSQLYQTVSARLSQLQNISVPDPSSAAKLIELQPRIEKVRVKQETQSKEISELRARSAKVVEMWYQGGVLGMGEQWAEWEERLRDAEILVRRREAARKREDGLV</sequence>
<comment type="caution">
    <text evidence="1">The sequence shown here is derived from an EMBL/GenBank/DDBJ whole genome shotgun (WGS) entry which is preliminary data.</text>
</comment>
<protein>
    <submittedName>
        <fullName evidence="1">Uncharacterized protein</fullName>
    </submittedName>
</protein>
<proteinExistence type="predicted"/>
<name>A0ACC3NQZ7_9PEZI</name>
<gene>
    <name evidence="1" type="ORF">LTR37_004103</name>
</gene>
<evidence type="ECO:0000313" key="2">
    <source>
        <dbReference type="Proteomes" id="UP001281147"/>
    </source>
</evidence>
<reference evidence="1" key="1">
    <citation type="submission" date="2023-07" db="EMBL/GenBank/DDBJ databases">
        <title>Black Yeasts Isolated from many extreme environments.</title>
        <authorList>
            <person name="Coleine C."/>
            <person name="Stajich J.E."/>
            <person name="Selbmann L."/>
        </authorList>
    </citation>
    <scope>NUCLEOTIDE SEQUENCE</scope>
    <source>
        <strain evidence="1">CCFEE 5714</strain>
    </source>
</reference>
<dbReference type="EMBL" id="JAUTXU010000024">
    <property type="protein sequence ID" value="KAK3719980.1"/>
    <property type="molecule type" value="Genomic_DNA"/>
</dbReference>
<organism evidence="1 2">
    <name type="scientific">Vermiconidia calcicola</name>
    <dbReference type="NCBI Taxonomy" id="1690605"/>
    <lineage>
        <taxon>Eukaryota</taxon>
        <taxon>Fungi</taxon>
        <taxon>Dikarya</taxon>
        <taxon>Ascomycota</taxon>
        <taxon>Pezizomycotina</taxon>
        <taxon>Dothideomycetes</taxon>
        <taxon>Dothideomycetidae</taxon>
        <taxon>Mycosphaerellales</taxon>
        <taxon>Extremaceae</taxon>
        <taxon>Vermiconidia</taxon>
    </lineage>
</organism>
<evidence type="ECO:0000313" key="1">
    <source>
        <dbReference type="EMBL" id="KAK3719980.1"/>
    </source>
</evidence>
<dbReference type="Proteomes" id="UP001281147">
    <property type="component" value="Unassembled WGS sequence"/>
</dbReference>
<accession>A0ACC3NQZ7</accession>